<evidence type="ECO:0000256" key="5">
    <source>
        <dbReference type="SAM" id="SignalP"/>
    </source>
</evidence>
<feature type="active site" description="Nucleophile" evidence="4">
    <location>
        <position position="65"/>
    </location>
</feature>
<comment type="caution">
    <text evidence="7">The sequence shown here is derived from an EMBL/GenBank/DDBJ whole genome shotgun (WGS) entry which is preliminary data.</text>
</comment>
<feature type="short sequence motif" description="GXSXG" evidence="4">
    <location>
        <begin position="63"/>
        <end position="67"/>
    </location>
</feature>
<dbReference type="RefSeq" id="WP_077409477.1">
    <property type="nucleotide sequence ID" value="NZ_JBHRTS010000001.1"/>
</dbReference>
<name>A0ABV7J6T2_9GAMM</name>
<dbReference type="CDD" id="cd07205">
    <property type="entry name" value="Pat_PNPLA6_PNPLA7_NTE1_like"/>
    <property type="match status" value="1"/>
</dbReference>
<organism evidence="7 8">
    <name type="scientific">Marinicella sediminis</name>
    <dbReference type="NCBI Taxonomy" id="1792834"/>
    <lineage>
        <taxon>Bacteria</taxon>
        <taxon>Pseudomonadati</taxon>
        <taxon>Pseudomonadota</taxon>
        <taxon>Gammaproteobacteria</taxon>
        <taxon>Lysobacterales</taxon>
        <taxon>Marinicellaceae</taxon>
        <taxon>Marinicella</taxon>
    </lineage>
</organism>
<keyword evidence="8" id="KW-1185">Reference proteome</keyword>
<keyword evidence="2 4" id="KW-0442">Lipid degradation</keyword>
<dbReference type="Pfam" id="PF01734">
    <property type="entry name" value="Patatin"/>
    <property type="match status" value="1"/>
</dbReference>
<gene>
    <name evidence="7" type="ORF">ACFODZ_00985</name>
</gene>
<evidence type="ECO:0000256" key="1">
    <source>
        <dbReference type="ARBA" id="ARBA00022801"/>
    </source>
</evidence>
<accession>A0ABV7J6T2</accession>
<feature type="signal peptide" evidence="5">
    <location>
        <begin position="1"/>
        <end position="22"/>
    </location>
</feature>
<dbReference type="EMBL" id="JBHRTS010000001">
    <property type="protein sequence ID" value="MFC3192802.1"/>
    <property type="molecule type" value="Genomic_DNA"/>
</dbReference>
<keyword evidence="1 4" id="KW-0378">Hydrolase</keyword>
<dbReference type="InterPro" id="IPR002641">
    <property type="entry name" value="PNPLA_dom"/>
</dbReference>
<sequence>MLKLKYLTLWLLSLLICSQALAEQRERPKIGLALSGGGARGMAHVGVLKALEEKRIPIDYIAGTSMGSIVGGLYATGMSPDDLEWAIKSVDWDNALNPSNKRKLKNYRQKQEEKDYFADIEIGISRDGAKSGTGLVGDHKVMLELQRLVGSFNETDFNKFPIPFRAVTTDLNAGEPYVIEQGDLAMAMRASMAVPLVFGPVKHQERMLVDGGILNNLPVDVVRAMGADIVIAVNISSPLATVNEQSSVLAVTYQSVDVALVQNTKQSLKLADLVIQPELKGIDASMFDRAKDMINDGYLATYRQSDALSSFSLPDNDFITHLESRNFLPRDIPSRIGFVSFSGNKRTATERLMTRANELIGQSFNASLVQDFVDQVVSTEEDIQVITYQVESIGQKKGIAFKVKEKQWGPDYLKFGLKVADDFDSNTRISLLVRHHRYNINSKGGHWVNDLSVGSVLGWQSELYQPLDFENKFFATANIDTIKDTRRFYQGIDAIGEYDHKKFGFGLNLGYNPTINSELRAGLWYKDQSVVPVINDIDFDTAINRTAGLQINFGYDTLEKAISPRFGYDLRAELGIFDRVQYLSFDGYRRFPFFNSSAAHLRIKFDFTDLVNNNEYFKAYGGVDDFAGYPTQSLLGLNAFLLELGWFTPMSSIDLPIVGVPDLTVKTHWGNVWQRNINIEDMIYGFSAGISFDVQDTVMFLGTGYSHDGEARFYLRLGTGF</sequence>
<feature type="domain" description="PNPLA" evidence="6">
    <location>
        <begin position="32"/>
        <end position="223"/>
    </location>
</feature>
<feature type="short sequence motif" description="DGA/G" evidence="4">
    <location>
        <begin position="210"/>
        <end position="212"/>
    </location>
</feature>
<dbReference type="Gene3D" id="2.40.160.50">
    <property type="entry name" value="membrane protein fhac: a member of the omp85/tpsb transporter family"/>
    <property type="match status" value="1"/>
</dbReference>
<reference evidence="8" key="1">
    <citation type="journal article" date="2019" name="Int. J. Syst. Evol. Microbiol.">
        <title>The Global Catalogue of Microorganisms (GCM) 10K type strain sequencing project: providing services to taxonomists for standard genome sequencing and annotation.</title>
        <authorList>
            <consortium name="The Broad Institute Genomics Platform"/>
            <consortium name="The Broad Institute Genome Sequencing Center for Infectious Disease"/>
            <person name="Wu L."/>
            <person name="Ma J."/>
        </authorList>
    </citation>
    <scope>NUCLEOTIDE SEQUENCE [LARGE SCALE GENOMIC DNA]</scope>
    <source>
        <strain evidence="8">KCTC 42953</strain>
    </source>
</reference>
<evidence type="ECO:0000313" key="7">
    <source>
        <dbReference type="EMBL" id="MFC3192802.1"/>
    </source>
</evidence>
<evidence type="ECO:0000256" key="3">
    <source>
        <dbReference type="ARBA" id="ARBA00023098"/>
    </source>
</evidence>
<dbReference type="SUPFAM" id="SSF52151">
    <property type="entry name" value="FabD/lysophospholipase-like"/>
    <property type="match status" value="1"/>
</dbReference>
<feature type="chain" id="PRO_5046084350" evidence="5">
    <location>
        <begin position="23"/>
        <end position="721"/>
    </location>
</feature>
<dbReference type="PROSITE" id="PS51635">
    <property type="entry name" value="PNPLA"/>
    <property type="match status" value="1"/>
</dbReference>
<dbReference type="Proteomes" id="UP001595533">
    <property type="component" value="Unassembled WGS sequence"/>
</dbReference>
<dbReference type="InterPro" id="IPR016035">
    <property type="entry name" value="Acyl_Trfase/lysoPLipase"/>
</dbReference>
<evidence type="ECO:0000256" key="2">
    <source>
        <dbReference type="ARBA" id="ARBA00022963"/>
    </source>
</evidence>
<keyword evidence="5" id="KW-0732">Signal</keyword>
<dbReference type="InterPro" id="IPR050301">
    <property type="entry name" value="NTE"/>
</dbReference>
<proteinExistence type="predicted"/>
<dbReference type="Gene3D" id="3.40.1090.10">
    <property type="entry name" value="Cytosolic phospholipase A2 catalytic domain"/>
    <property type="match status" value="2"/>
</dbReference>
<dbReference type="PANTHER" id="PTHR14226:SF29">
    <property type="entry name" value="NEUROPATHY TARGET ESTERASE SWS"/>
    <property type="match status" value="1"/>
</dbReference>
<protein>
    <submittedName>
        <fullName evidence="7">Patatin-like phospholipase family protein</fullName>
    </submittedName>
</protein>
<feature type="short sequence motif" description="GXGXXG" evidence="4">
    <location>
        <begin position="36"/>
        <end position="41"/>
    </location>
</feature>
<evidence type="ECO:0000256" key="4">
    <source>
        <dbReference type="PROSITE-ProRule" id="PRU01161"/>
    </source>
</evidence>
<keyword evidence="3 4" id="KW-0443">Lipid metabolism</keyword>
<evidence type="ECO:0000259" key="6">
    <source>
        <dbReference type="PROSITE" id="PS51635"/>
    </source>
</evidence>
<feature type="active site" description="Proton acceptor" evidence="4">
    <location>
        <position position="210"/>
    </location>
</feature>
<dbReference type="PANTHER" id="PTHR14226">
    <property type="entry name" value="NEUROPATHY TARGET ESTERASE/SWISS CHEESE D.MELANOGASTER"/>
    <property type="match status" value="1"/>
</dbReference>
<evidence type="ECO:0000313" key="8">
    <source>
        <dbReference type="Proteomes" id="UP001595533"/>
    </source>
</evidence>